<evidence type="ECO:0000313" key="6">
    <source>
        <dbReference type="Proteomes" id="UP000198870"/>
    </source>
</evidence>
<evidence type="ECO:0000313" key="5">
    <source>
        <dbReference type="EMBL" id="SCY78750.1"/>
    </source>
</evidence>
<evidence type="ECO:0000256" key="2">
    <source>
        <dbReference type="ARBA" id="ARBA00023125"/>
    </source>
</evidence>
<dbReference type="InterPro" id="IPR050204">
    <property type="entry name" value="AraC_XylS_family_regulators"/>
</dbReference>
<dbReference type="STRING" id="419481.SAMN05216233_121102"/>
<reference evidence="5 6" key="1">
    <citation type="submission" date="2016-10" db="EMBL/GenBank/DDBJ databases">
        <authorList>
            <person name="de Groot N.N."/>
        </authorList>
    </citation>
    <scope>NUCLEOTIDE SEQUENCE [LARGE SCALE GENOMIC DNA]</scope>
    <source>
        <strain evidence="5 6">AA1</strain>
    </source>
</reference>
<evidence type="ECO:0000259" key="4">
    <source>
        <dbReference type="PROSITE" id="PS01124"/>
    </source>
</evidence>
<dbReference type="Pfam" id="PF02311">
    <property type="entry name" value="AraC_binding"/>
    <property type="match status" value="1"/>
</dbReference>
<dbReference type="PANTHER" id="PTHR46796:SF2">
    <property type="entry name" value="TRANSCRIPTIONAL REGULATORY PROTEIN"/>
    <property type="match status" value="1"/>
</dbReference>
<protein>
    <submittedName>
        <fullName evidence="5">AraC-type DNA-binding protein</fullName>
    </submittedName>
</protein>
<evidence type="ECO:0000256" key="1">
    <source>
        <dbReference type="ARBA" id="ARBA00023015"/>
    </source>
</evidence>
<feature type="domain" description="HTH araC/xylS-type" evidence="4">
    <location>
        <begin position="178"/>
        <end position="275"/>
    </location>
</feature>
<dbReference type="EMBL" id="FMUX01000021">
    <property type="protein sequence ID" value="SCY78750.1"/>
    <property type="molecule type" value="Genomic_DNA"/>
</dbReference>
<dbReference type="InterPro" id="IPR018060">
    <property type="entry name" value="HTH_AraC"/>
</dbReference>
<dbReference type="SUPFAM" id="SSF46689">
    <property type="entry name" value="Homeodomain-like"/>
    <property type="match status" value="2"/>
</dbReference>
<dbReference type="PANTHER" id="PTHR46796">
    <property type="entry name" value="HTH-TYPE TRANSCRIPTIONAL ACTIVATOR RHAS-RELATED"/>
    <property type="match status" value="1"/>
</dbReference>
<keyword evidence="3" id="KW-0804">Transcription</keyword>
<organism evidence="5 6">
    <name type="scientific">Desulfoluna spongiiphila</name>
    <dbReference type="NCBI Taxonomy" id="419481"/>
    <lineage>
        <taxon>Bacteria</taxon>
        <taxon>Pseudomonadati</taxon>
        <taxon>Thermodesulfobacteriota</taxon>
        <taxon>Desulfobacteria</taxon>
        <taxon>Desulfobacterales</taxon>
        <taxon>Desulfolunaceae</taxon>
        <taxon>Desulfoluna</taxon>
    </lineage>
</organism>
<name>A0A1G5ISM6_9BACT</name>
<dbReference type="GO" id="GO:0043565">
    <property type="term" value="F:sequence-specific DNA binding"/>
    <property type="evidence" value="ECO:0007669"/>
    <property type="project" value="InterPro"/>
</dbReference>
<evidence type="ECO:0000256" key="3">
    <source>
        <dbReference type="ARBA" id="ARBA00023163"/>
    </source>
</evidence>
<dbReference type="Pfam" id="PF12833">
    <property type="entry name" value="HTH_18"/>
    <property type="match status" value="1"/>
</dbReference>
<dbReference type="PROSITE" id="PS01124">
    <property type="entry name" value="HTH_ARAC_FAMILY_2"/>
    <property type="match status" value="1"/>
</dbReference>
<dbReference type="Proteomes" id="UP000198870">
    <property type="component" value="Unassembled WGS sequence"/>
</dbReference>
<dbReference type="AlphaFoldDB" id="A0A1G5ISM6"/>
<proteinExistence type="predicted"/>
<dbReference type="OrthoDB" id="112032at2"/>
<dbReference type="Gene3D" id="1.10.10.60">
    <property type="entry name" value="Homeodomain-like"/>
    <property type="match status" value="2"/>
</dbReference>
<dbReference type="InterPro" id="IPR037923">
    <property type="entry name" value="HTH-like"/>
</dbReference>
<dbReference type="SMART" id="SM00342">
    <property type="entry name" value="HTH_ARAC"/>
    <property type="match status" value="1"/>
</dbReference>
<keyword evidence="6" id="KW-1185">Reference proteome</keyword>
<keyword evidence="2 5" id="KW-0238">DNA-binding</keyword>
<dbReference type="InterPro" id="IPR003313">
    <property type="entry name" value="AraC-bd"/>
</dbReference>
<keyword evidence="1" id="KW-0805">Transcription regulation</keyword>
<dbReference type="InterPro" id="IPR009057">
    <property type="entry name" value="Homeodomain-like_sf"/>
</dbReference>
<dbReference type="SUPFAM" id="SSF51215">
    <property type="entry name" value="Regulatory protein AraC"/>
    <property type="match status" value="1"/>
</dbReference>
<accession>A0A1G5ISM6</accession>
<dbReference type="GO" id="GO:0003700">
    <property type="term" value="F:DNA-binding transcription factor activity"/>
    <property type="evidence" value="ECO:0007669"/>
    <property type="project" value="InterPro"/>
</dbReference>
<dbReference type="RefSeq" id="WP_092214233.1">
    <property type="nucleotide sequence ID" value="NZ_FMUX01000021.1"/>
</dbReference>
<sequence>MAKKTKDDIRIIRPEPLPTVELLTGRIHNHAYRPHAHEEYAIGVVEAGVQRYREPGGTYPAPAGTLYTLNPGDVHAGEAATEAGYHYRLAYVPENLLHSYLEIEPGAFPSHPHFRQRLTQDPALAREFNRVLASLADPATCRVKAESELVLTLRTLFHRHGELAPKEELPDAGAHAIRRVKEYIKQRAAEPITLSEMAEQAGLSRYHFIRVFKKHTGLAPHAYLTQIRVFQAKAAIESGLPLADAAFASGFADQSHMTRSFKAIFGITPGKVQKTA</sequence>
<gene>
    <name evidence="5" type="ORF">SAMN05216233_121102</name>
</gene>